<evidence type="ECO:0000256" key="6">
    <source>
        <dbReference type="ARBA" id="ARBA00022989"/>
    </source>
</evidence>
<keyword evidence="4" id="KW-0812">Transmembrane</keyword>
<protein>
    <recommendedName>
        <fullName evidence="13">Cytochrome P450</fullName>
    </recommendedName>
</protein>
<dbReference type="Gene3D" id="1.20.930.50">
    <property type="match status" value="1"/>
</dbReference>
<evidence type="ECO:0000313" key="12">
    <source>
        <dbReference type="Proteomes" id="UP000008311"/>
    </source>
</evidence>
<evidence type="ECO:0000256" key="5">
    <source>
        <dbReference type="ARBA" id="ARBA00022723"/>
    </source>
</evidence>
<sequence length="122" mass="13767">MGYNNAMFGLAPYGPYWRDIRKIAILKVLSNTRLLLLKHARASEVETGIRNLYSLCRRDKTGLTVVDMGQWFASVTLNMVVRTVAGTRLTEDEESQRFIKAISKFMHLLGVSAISDAIPFTE</sequence>
<reference evidence="12" key="1">
    <citation type="journal article" date="2010" name="Nat. Biotechnol.">
        <title>Draft genome sequence of the oilseed species Ricinus communis.</title>
        <authorList>
            <person name="Chan A.P."/>
            <person name="Crabtree J."/>
            <person name="Zhao Q."/>
            <person name="Lorenzi H."/>
            <person name="Orvis J."/>
            <person name="Puiu D."/>
            <person name="Melake-Berhan A."/>
            <person name="Jones K.M."/>
            <person name="Redman J."/>
            <person name="Chen G."/>
            <person name="Cahoon E.B."/>
            <person name="Gedil M."/>
            <person name="Stanke M."/>
            <person name="Haas B.J."/>
            <person name="Wortman J.R."/>
            <person name="Fraser-Liggett C.M."/>
            <person name="Ravel J."/>
            <person name="Rabinowicz P.D."/>
        </authorList>
    </citation>
    <scope>NUCLEOTIDE SEQUENCE [LARGE SCALE GENOMIC DNA]</scope>
    <source>
        <strain evidence="12">cv. Hale</strain>
    </source>
</reference>
<keyword evidence="9" id="KW-0503">Monooxygenase</keyword>
<evidence type="ECO:0000256" key="7">
    <source>
        <dbReference type="ARBA" id="ARBA00023002"/>
    </source>
</evidence>
<proteinExistence type="predicted"/>
<evidence type="ECO:0000313" key="11">
    <source>
        <dbReference type="EMBL" id="EEF31306.1"/>
    </source>
</evidence>
<keyword evidence="12" id="KW-1185">Reference proteome</keyword>
<keyword evidence="6" id="KW-1133">Transmembrane helix</keyword>
<evidence type="ECO:0000256" key="8">
    <source>
        <dbReference type="ARBA" id="ARBA00023004"/>
    </source>
</evidence>
<evidence type="ECO:0000256" key="2">
    <source>
        <dbReference type="ARBA" id="ARBA00004370"/>
    </source>
</evidence>
<dbReference type="GO" id="GO:0005506">
    <property type="term" value="F:iron ion binding"/>
    <property type="evidence" value="ECO:0007669"/>
    <property type="project" value="InterPro"/>
</dbReference>
<gene>
    <name evidence="11" type="ORF">RCOM_1417280</name>
</gene>
<dbReference type="Pfam" id="PF00067">
    <property type="entry name" value="p450"/>
    <property type="match status" value="1"/>
</dbReference>
<comment type="cofactor">
    <cofactor evidence="1">
        <name>heme</name>
        <dbReference type="ChEBI" id="CHEBI:30413"/>
    </cofactor>
</comment>
<evidence type="ECO:0000256" key="9">
    <source>
        <dbReference type="ARBA" id="ARBA00023033"/>
    </source>
</evidence>
<dbReference type="AlphaFoldDB" id="B9SYM3"/>
<dbReference type="GO" id="GO:0020037">
    <property type="term" value="F:heme binding"/>
    <property type="evidence" value="ECO:0007669"/>
    <property type="project" value="InterPro"/>
</dbReference>
<dbReference type="eggNOG" id="KOG0156">
    <property type="taxonomic scope" value="Eukaryota"/>
</dbReference>
<dbReference type="SUPFAM" id="SSF48264">
    <property type="entry name" value="Cytochrome P450"/>
    <property type="match status" value="1"/>
</dbReference>
<dbReference type="InParanoid" id="B9SYM3"/>
<dbReference type="GO" id="GO:0004497">
    <property type="term" value="F:monooxygenase activity"/>
    <property type="evidence" value="ECO:0007669"/>
    <property type="project" value="UniProtKB-KW"/>
</dbReference>
<evidence type="ECO:0000256" key="4">
    <source>
        <dbReference type="ARBA" id="ARBA00022692"/>
    </source>
</evidence>
<keyword evidence="5" id="KW-0479">Metal-binding</keyword>
<dbReference type="STRING" id="3988.B9SYM3"/>
<evidence type="ECO:0000256" key="1">
    <source>
        <dbReference type="ARBA" id="ARBA00001971"/>
    </source>
</evidence>
<keyword evidence="3" id="KW-0349">Heme</keyword>
<evidence type="ECO:0000256" key="10">
    <source>
        <dbReference type="ARBA" id="ARBA00023136"/>
    </source>
</evidence>
<accession>B9SYM3</accession>
<evidence type="ECO:0000256" key="3">
    <source>
        <dbReference type="ARBA" id="ARBA00022617"/>
    </source>
</evidence>
<organism evidence="11 12">
    <name type="scientific">Ricinus communis</name>
    <name type="common">Castor bean</name>
    <dbReference type="NCBI Taxonomy" id="3988"/>
    <lineage>
        <taxon>Eukaryota</taxon>
        <taxon>Viridiplantae</taxon>
        <taxon>Streptophyta</taxon>
        <taxon>Embryophyta</taxon>
        <taxon>Tracheophyta</taxon>
        <taxon>Spermatophyta</taxon>
        <taxon>Magnoliopsida</taxon>
        <taxon>eudicotyledons</taxon>
        <taxon>Gunneridae</taxon>
        <taxon>Pentapetalae</taxon>
        <taxon>rosids</taxon>
        <taxon>fabids</taxon>
        <taxon>Malpighiales</taxon>
        <taxon>Euphorbiaceae</taxon>
        <taxon>Acalyphoideae</taxon>
        <taxon>Acalypheae</taxon>
        <taxon>Ricinus</taxon>
    </lineage>
</organism>
<dbReference type="GO" id="GO:0016705">
    <property type="term" value="F:oxidoreductase activity, acting on paired donors, with incorporation or reduction of molecular oxygen"/>
    <property type="evidence" value="ECO:0007669"/>
    <property type="project" value="InterPro"/>
</dbReference>
<comment type="subcellular location">
    <subcellularLocation>
        <location evidence="2">Membrane</location>
    </subcellularLocation>
</comment>
<dbReference type="PANTHER" id="PTHR47947:SF26">
    <property type="entry name" value="CYTOCHROME P450"/>
    <property type="match status" value="1"/>
</dbReference>
<dbReference type="InterPro" id="IPR036396">
    <property type="entry name" value="Cyt_P450_sf"/>
</dbReference>
<dbReference type="InterPro" id="IPR001128">
    <property type="entry name" value="Cyt_P450"/>
</dbReference>
<keyword evidence="8" id="KW-0408">Iron</keyword>
<dbReference type="Proteomes" id="UP000008311">
    <property type="component" value="Unassembled WGS sequence"/>
</dbReference>
<dbReference type="PANTHER" id="PTHR47947">
    <property type="entry name" value="CYTOCHROME P450 82C3-RELATED"/>
    <property type="match status" value="1"/>
</dbReference>
<dbReference type="InterPro" id="IPR050651">
    <property type="entry name" value="Plant_Cytochrome_P450_Monoox"/>
</dbReference>
<dbReference type="GO" id="GO:0016020">
    <property type="term" value="C:membrane"/>
    <property type="evidence" value="ECO:0007669"/>
    <property type="project" value="UniProtKB-SubCell"/>
</dbReference>
<keyword evidence="7" id="KW-0560">Oxidoreductase</keyword>
<evidence type="ECO:0008006" key="13">
    <source>
        <dbReference type="Google" id="ProtNLM"/>
    </source>
</evidence>
<keyword evidence="10" id="KW-0472">Membrane</keyword>
<dbReference type="EMBL" id="EQ974254">
    <property type="protein sequence ID" value="EEF31306.1"/>
    <property type="molecule type" value="Genomic_DNA"/>
</dbReference>
<name>B9SYM3_RICCO</name>